<gene>
    <name evidence="4" type="ORF">A7J57_06885</name>
</gene>
<dbReference type="Proteomes" id="UP000077098">
    <property type="component" value="Unassembled WGS sequence"/>
</dbReference>
<evidence type="ECO:0000256" key="2">
    <source>
        <dbReference type="ARBA" id="ARBA00023315"/>
    </source>
</evidence>
<accession>A0A176WTY2</accession>
<organism evidence="4 5">
    <name type="scientific">Agrobacterium tumefaciens</name>
    <dbReference type="NCBI Taxonomy" id="358"/>
    <lineage>
        <taxon>Bacteria</taxon>
        <taxon>Pseudomonadati</taxon>
        <taxon>Pseudomonadota</taxon>
        <taxon>Alphaproteobacteria</taxon>
        <taxon>Hyphomicrobiales</taxon>
        <taxon>Rhizobiaceae</taxon>
        <taxon>Rhizobium/Agrobacterium group</taxon>
        <taxon>Agrobacterium</taxon>
        <taxon>Agrobacterium tumefaciens complex</taxon>
    </lineage>
</organism>
<dbReference type="AlphaFoldDB" id="A0A176WTY2"/>
<proteinExistence type="predicted"/>
<dbReference type="CDD" id="cd04301">
    <property type="entry name" value="NAT_SF"/>
    <property type="match status" value="1"/>
</dbReference>
<dbReference type="PROSITE" id="PS51186">
    <property type="entry name" value="GNAT"/>
    <property type="match status" value="1"/>
</dbReference>
<evidence type="ECO:0000313" key="4">
    <source>
        <dbReference type="EMBL" id="OAE36284.1"/>
    </source>
</evidence>
<dbReference type="PANTHER" id="PTHR43800:SF1">
    <property type="entry name" value="PEPTIDYL-LYSINE N-ACETYLTRANSFERASE YJAB"/>
    <property type="match status" value="1"/>
</dbReference>
<protein>
    <submittedName>
        <fullName evidence="4">Acetyltransferase</fullName>
    </submittedName>
</protein>
<dbReference type="EMBL" id="LXPS01000041">
    <property type="protein sequence ID" value="OAE36284.1"/>
    <property type="molecule type" value="Genomic_DNA"/>
</dbReference>
<dbReference type="Gene3D" id="3.40.630.30">
    <property type="match status" value="1"/>
</dbReference>
<evidence type="ECO:0000256" key="1">
    <source>
        <dbReference type="ARBA" id="ARBA00022679"/>
    </source>
</evidence>
<sequence>MNKKLVEIRPFDAARDTQTLSLIWLEASLLAHPFIGTERLSEQRKLIEDTYLPNSETFVAEISGQTTGFISLINNFVGGLFVSPHWQGKGVGRELIAYALTIHDALNLNVYTENAQAMGFYKSLGFREVTRSSHDDDGMPFENARLQLTR</sequence>
<dbReference type="Pfam" id="PF13508">
    <property type="entry name" value="Acetyltransf_7"/>
    <property type="match status" value="1"/>
</dbReference>
<reference evidence="4 5" key="1">
    <citation type="submission" date="2016-05" db="EMBL/GenBank/DDBJ databases">
        <authorList>
            <person name="Lavstsen T."/>
            <person name="Jespersen J.S."/>
        </authorList>
    </citation>
    <scope>NUCLEOTIDE SEQUENCE [LARGE SCALE GENOMIC DNA]</scope>
    <source>
        <strain evidence="4 5">KCJ1736</strain>
    </source>
</reference>
<dbReference type="PANTHER" id="PTHR43800">
    <property type="entry name" value="PEPTIDYL-LYSINE N-ACETYLTRANSFERASE YJAB"/>
    <property type="match status" value="1"/>
</dbReference>
<evidence type="ECO:0000259" key="3">
    <source>
        <dbReference type="PROSITE" id="PS51186"/>
    </source>
</evidence>
<dbReference type="InterPro" id="IPR000182">
    <property type="entry name" value="GNAT_dom"/>
</dbReference>
<dbReference type="SUPFAM" id="SSF55729">
    <property type="entry name" value="Acyl-CoA N-acyltransferases (Nat)"/>
    <property type="match status" value="1"/>
</dbReference>
<keyword evidence="2" id="KW-0012">Acyltransferase</keyword>
<feature type="domain" description="N-acetyltransferase" evidence="3">
    <location>
        <begin position="6"/>
        <end position="150"/>
    </location>
</feature>
<dbReference type="RefSeq" id="WP_063951695.1">
    <property type="nucleotide sequence ID" value="NZ_LXPS01000041.1"/>
</dbReference>
<dbReference type="GO" id="GO:0016747">
    <property type="term" value="F:acyltransferase activity, transferring groups other than amino-acyl groups"/>
    <property type="evidence" value="ECO:0007669"/>
    <property type="project" value="InterPro"/>
</dbReference>
<dbReference type="InterPro" id="IPR016181">
    <property type="entry name" value="Acyl_CoA_acyltransferase"/>
</dbReference>
<keyword evidence="1 4" id="KW-0808">Transferase</keyword>
<evidence type="ECO:0000313" key="5">
    <source>
        <dbReference type="Proteomes" id="UP000077098"/>
    </source>
</evidence>
<comment type="caution">
    <text evidence="4">The sequence shown here is derived from an EMBL/GenBank/DDBJ whole genome shotgun (WGS) entry which is preliminary data.</text>
</comment>
<name>A0A176WTY2_AGRTU</name>